<sequence length="169" mass="17785">MVMISLLSAIGGFLFGYDTGIASIIFLVGSILLAAAQDRAMLVAGRVTVGAGIGLASMIVPVYLAETSPAHLRGRLVTLNTVFITGGQFVAALTAGAFSGVTQGWRYMLGLAGLPALFCRFSALLGCPNRRVWLGLPGSAWRRGQDLCWSALRARSPAAPTRNRMLSDV</sequence>
<feature type="transmembrane region" description="Helical" evidence="6">
    <location>
        <begin position="76"/>
        <end position="98"/>
    </location>
</feature>
<dbReference type="GO" id="GO:0016324">
    <property type="term" value="C:apical plasma membrane"/>
    <property type="evidence" value="ECO:0007669"/>
    <property type="project" value="TreeGrafter"/>
</dbReference>
<dbReference type="GO" id="GO:0005366">
    <property type="term" value="F:myo-inositol:proton symporter activity"/>
    <property type="evidence" value="ECO:0007669"/>
    <property type="project" value="TreeGrafter"/>
</dbReference>
<name>A0A1I8IL78_9PLAT</name>
<dbReference type="WBParaSite" id="maker-uti_cns_0013718-snap-gene-0.3-mRNA-1">
    <property type="protein sequence ID" value="maker-uti_cns_0013718-snap-gene-0.3-mRNA-1"/>
    <property type="gene ID" value="maker-uti_cns_0013718-snap-gene-0.3"/>
</dbReference>
<evidence type="ECO:0000256" key="4">
    <source>
        <dbReference type="ARBA" id="ARBA00022989"/>
    </source>
</evidence>
<evidence type="ECO:0000256" key="1">
    <source>
        <dbReference type="ARBA" id="ARBA00004141"/>
    </source>
</evidence>
<feature type="domain" description="Major facilitator superfamily (MFS) profile" evidence="7">
    <location>
        <begin position="1"/>
        <end position="169"/>
    </location>
</feature>
<comment type="subcellular location">
    <subcellularLocation>
        <location evidence="1">Membrane</location>
        <topology evidence="1">Multi-pass membrane protein</topology>
    </subcellularLocation>
</comment>
<dbReference type="PANTHER" id="PTHR48020:SF12">
    <property type="entry name" value="PROTON MYO-INOSITOL COTRANSPORTER"/>
    <property type="match status" value="1"/>
</dbReference>
<keyword evidence="4 6" id="KW-1133">Transmembrane helix</keyword>
<dbReference type="InterPro" id="IPR020846">
    <property type="entry name" value="MFS_dom"/>
</dbReference>
<dbReference type="InterPro" id="IPR005828">
    <property type="entry name" value="MFS_sugar_transport-like"/>
</dbReference>
<reference evidence="9" key="1">
    <citation type="submission" date="2016-11" db="UniProtKB">
        <authorList>
            <consortium name="WormBaseParasite"/>
        </authorList>
    </citation>
    <scope>IDENTIFICATION</scope>
</reference>
<evidence type="ECO:0000256" key="3">
    <source>
        <dbReference type="ARBA" id="ARBA00022692"/>
    </source>
</evidence>
<feature type="transmembrane region" description="Helical" evidence="6">
    <location>
        <begin position="12"/>
        <end position="36"/>
    </location>
</feature>
<dbReference type="PANTHER" id="PTHR48020">
    <property type="entry name" value="PROTON MYO-INOSITOL COTRANSPORTER"/>
    <property type="match status" value="1"/>
</dbReference>
<dbReference type="Pfam" id="PF00083">
    <property type="entry name" value="Sugar_tr"/>
    <property type="match status" value="1"/>
</dbReference>
<organism evidence="8 9">
    <name type="scientific">Macrostomum lignano</name>
    <dbReference type="NCBI Taxonomy" id="282301"/>
    <lineage>
        <taxon>Eukaryota</taxon>
        <taxon>Metazoa</taxon>
        <taxon>Spiralia</taxon>
        <taxon>Lophotrochozoa</taxon>
        <taxon>Platyhelminthes</taxon>
        <taxon>Rhabditophora</taxon>
        <taxon>Macrostomorpha</taxon>
        <taxon>Macrostomida</taxon>
        <taxon>Macrostomidae</taxon>
        <taxon>Macrostomum</taxon>
    </lineage>
</organism>
<dbReference type="Proteomes" id="UP000095280">
    <property type="component" value="Unplaced"/>
</dbReference>
<proteinExistence type="predicted"/>
<accession>A0A1I8IL78</accession>
<dbReference type="PROSITE" id="PS50850">
    <property type="entry name" value="MFS"/>
    <property type="match status" value="1"/>
</dbReference>
<dbReference type="InterPro" id="IPR036259">
    <property type="entry name" value="MFS_trans_sf"/>
</dbReference>
<evidence type="ECO:0000313" key="9">
    <source>
        <dbReference type="WBParaSite" id="maker-uti_cns_0013718-snap-gene-0.3-mRNA-1"/>
    </source>
</evidence>
<evidence type="ECO:0000313" key="8">
    <source>
        <dbReference type="Proteomes" id="UP000095280"/>
    </source>
</evidence>
<evidence type="ECO:0000256" key="2">
    <source>
        <dbReference type="ARBA" id="ARBA00022448"/>
    </source>
</evidence>
<evidence type="ECO:0000256" key="5">
    <source>
        <dbReference type="ARBA" id="ARBA00023136"/>
    </source>
</evidence>
<evidence type="ECO:0000256" key="6">
    <source>
        <dbReference type="SAM" id="Phobius"/>
    </source>
</evidence>
<dbReference type="SUPFAM" id="SSF103473">
    <property type="entry name" value="MFS general substrate transporter"/>
    <property type="match status" value="1"/>
</dbReference>
<dbReference type="AlphaFoldDB" id="A0A1I8IL78"/>
<keyword evidence="5 6" id="KW-0472">Membrane</keyword>
<evidence type="ECO:0000259" key="7">
    <source>
        <dbReference type="PROSITE" id="PS50850"/>
    </source>
</evidence>
<dbReference type="InterPro" id="IPR050814">
    <property type="entry name" value="Myo-inositol_Transporter"/>
</dbReference>
<protein>
    <submittedName>
        <fullName evidence="9">MFS domain-containing protein</fullName>
    </submittedName>
</protein>
<feature type="transmembrane region" description="Helical" evidence="6">
    <location>
        <begin position="42"/>
        <end position="64"/>
    </location>
</feature>
<keyword evidence="3 6" id="KW-0812">Transmembrane</keyword>
<keyword evidence="8" id="KW-1185">Reference proteome</keyword>
<keyword evidence="2" id="KW-0813">Transport</keyword>
<dbReference type="Gene3D" id="1.20.1250.20">
    <property type="entry name" value="MFS general substrate transporter like domains"/>
    <property type="match status" value="1"/>
</dbReference>